<dbReference type="CDD" id="cd00761">
    <property type="entry name" value="Glyco_tranf_GTA_type"/>
    <property type="match status" value="1"/>
</dbReference>
<dbReference type="SUPFAM" id="SSF53448">
    <property type="entry name" value="Nucleotide-diphospho-sugar transferases"/>
    <property type="match status" value="1"/>
</dbReference>
<keyword evidence="4" id="KW-1185">Reference proteome</keyword>
<dbReference type="InterPro" id="IPR007345">
    <property type="entry name" value="Polysacch_pyruvyl_Trfase"/>
</dbReference>
<protein>
    <recommendedName>
        <fullName evidence="2">Polysaccharide pyruvyl transferase domain-containing protein</fullName>
    </recommendedName>
</protein>
<sequence>MGRRATRVLGVCAPLGGDRAGDLRRAALVDRRRRQSRADSAIARADPAASPQASQRFLNGGRLGASASRNGRMSCITLGDVRASGGDAGTRRPSTPVSRRPGPNGESMLAFITSLRHPQNSSDYGRVELLLQWTLRSIANQTSGEYLVFVVANQVPSFELPERVHFVEVDFPSPAPNGGRHTAREAVLWDKGTKLAVGLIAAAGYDPEYVMIFDSDDFIHRDVVKFADANPGRPGWYISDGWRYSRATNAYRPLRGFNDECGTSYILPFAVYAVPAHASVNDTQEQLADAFGDRLLEIIGSHLHLVEWLAARGHVIEKLPIRGAVHHVDTGENHSRITIRGLARPYSRRLLREYAIAPSRSRAQTWWSAIGPRALINLPRDLGFRAYKSAVKTKRALRSRRGALRLTLDRLTIPIEGVLERLALRGRAWRRRVVDSGDRALLIVGPGAGSIGDEAMYQSFLLNSPLPVSVIARNANDLARPPAELRARFSPLPNLLYGGVISRMRALADFRRMLESASSVSVVGADVVDGKYNPKASVRRFRTAGVAARMGIPAQILGFSWNEAPDPAALRAVRKVPPAVRLLARDPISAERLIRSGASNVRAAADLAFLTKPSADLPSTIEAWLRGQRGRRIVIVNSNPRLAGSFPDQMAEYCYLVRCLVARGESCVLLPHDSRDLGRGSEIAHLRRLADEIRPSPHVLSLPETLEPGEVVRLAQYASLTISGRMHLAILSAVAGVPTVGLDYQGKFEGLYRLLDIADLRVPQGELDGRLVESVERALAQLESYSGSLRRALPDVIRLAERNFEMLNEN</sequence>
<feature type="compositionally biased region" description="Low complexity" evidence="1">
    <location>
        <begin position="91"/>
        <end position="103"/>
    </location>
</feature>
<evidence type="ECO:0000259" key="2">
    <source>
        <dbReference type="Pfam" id="PF04230"/>
    </source>
</evidence>
<dbReference type="PANTHER" id="PTHR36836">
    <property type="entry name" value="COLANIC ACID BIOSYNTHESIS PROTEIN WCAK"/>
    <property type="match status" value="1"/>
</dbReference>
<dbReference type="PANTHER" id="PTHR36836:SF1">
    <property type="entry name" value="COLANIC ACID BIOSYNTHESIS PROTEIN WCAK"/>
    <property type="match status" value="1"/>
</dbReference>
<reference evidence="3 4" key="1">
    <citation type="submission" date="2019-10" db="EMBL/GenBank/DDBJ databases">
        <authorList>
            <person name="Nie G."/>
            <person name="Ming H."/>
            <person name="Yi B."/>
        </authorList>
    </citation>
    <scope>NUCLEOTIDE SEQUENCE [LARGE SCALE GENOMIC DNA]</scope>
    <source>
        <strain evidence="3 4">CFH 90414</strain>
    </source>
</reference>
<dbReference type="EMBL" id="WJIF01000006">
    <property type="protein sequence ID" value="MRG60437.1"/>
    <property type="molecule type" value="Genomic_DNA"/>
</dbReference>
<dbReference type="InterPro" id="IPR029044">
    <property type="entry name" value="Nucleotide-diphossugar_trans"/>
</dbReference>
<dbReference type="Pfam" id="PF04230">
    <property type="entry name" value="PS_pyruv_trans"/>
    <property type="match status" value="1"/>
</dbReference>
<comment type="caution">
    <text evidence="3">The sequence shown here is derived from an EMBL/GenBank/DDBJ whole genome shotgun (WGS) entry which is preliminary data.</text>
</comment>
<feature type="domain" description="Polysaccharide pyruvyl transferase" evidence="2">
    <location>
        <begin position="502"/>
        <end position="745"/>
    </location>
</feature>
<feature type="region of interest" description="Disordered" evidence="1">
    <location>
        <begin position="82"/>
        <end position="104"/>
    </location>
</feature>
<gene>
    <name evidence="3" type="ORF">GE115_11250</name>
</gene>
<feature type="compositionally biased region" description="Low complexity" evidence="1">
    <location>
        <begin position="38"/>
        <end position="56"/>
    </location>
</feature>
<accession>A0A6I2F9I2</accession>
<dbReference type="AlphaFoldDB" id="A0A6I2F9I2"/>
<organism evidence="3 4">
    <name type="scientific">Agromyces agglutinans</name>
    <dbReference type="NCBI Taxonomy" id="2662258"/>
    <lineage>
        <taxon>Bacteria</taxon>
        <taxon>Bacillati</taxon>
        <taxon>Actinomycetota</taxon>
        <taxon>Actinomycetes</taxon>
        <taxon>Micrococcales</taxon>
        <taxon>Microbacteriaceae</taxon>
        <taxon>Agromyces</taxon>
    </lineage>
</organism>
<dbReference type="Proteomes" id="UP000431080">
    <property type="component" value="Unassembled WGS sequence"/>
</dbReference>
<evidence type="ECO:0000256" key="1">
    <source>
        <dbReference type="SAM" id="MobiDB-lite"/>
    </source>
</evidence>
<feature type="region of interest" description="Disordered" evidence="1">
    <location>
        <begin position="30"/>
        <end position="63"/>
    </location>
</feature>
<name>A0A6I2F9I2_9MICO</name>
<evidence type="ECO:0000313" key="3">
    <source>
        <dbReference type="EMBL" id="MRG60437.1"/>
    </source>
</evidence>
<proteinExistence type="predicted"/>
<evidence type="ECO:0000313" key="4">
    <source>
        <dbReference type="Proteomes" id="UP000431080"/>
    </source>
</evidence>